<dbReference type="Proteomes" id="UP001442841">
    <property type="component" value="Chromosome"/>
</dbReference>
<evidence type="ECO:0008006" key="3">
    <source>
        <dbReference type="Google" id="ProtNLM"/>
    </source>
</evidence>
<reference evidence="1 2" key="1">
    <citation type="submission" date="2024-04" db="EMBL/GenBank/DDBJ databases">
        <title>Isolation of an actinomycete strain from pig manure.</title>
        <authorList>
            <person name="Gong T."/>
            <person name="Yu Z."/>
            <person name="An M."/>
            <person name="Wei C."/>
            <person name="Yang W."/>
            <person name="Liu L."/>
        </authorList>
    </citation>
    <scope>NUCLEOTIDE SEQUENCE [LARGE SCALE GENOMIC DNA]</scope>
    <source>
        <strain evidence="1 2">ZF39</strain>
    </source>
</reference>
<evidence type="ECO:0000313" key="2">
    <source>
        <dbReference type="Proteomes" id="UP001442841"/>
    </source>
</evidence>
<gene>
    <name evidence="1" type="ORF">AADG42_16490</name>
</gene>
<organism evidence="1 2">
    <name type="scientific">Ammonicoccus fulvus</name>
    <dbReference type="NCBI Taxonomy" id="3138240"/>
    <lineage>
        <taxon>Bacteria</taxon>
        <taxon>Bacillati</taxon>
        <taxon>Actinomycetota</taxon>
        <taxon>Actinomycetes</taxon>
        <taxon>Propionibacteriales</taxon>
        <taxon>Propionibacteriaceae</taxon>
        <taxon>Ammonicoccus</taxon>
    </lineage>
</organism>
<dbReference type="Gene3D" id="3.40.960.10">
    <property type="entry name" value="VSR Endonuclease"/>
    <property type="match status" value="1"/>
</dbReference>
<protein>
    <recommendedName>
        <fullName evidence="3">DUF559 domain-containing protein</fullName>
    </recommendedName>
</protein>
<sequence length="303" mass="34310">MDVWNILHQQQGVISYNSCPHELFGVLRRMAQAGDLASVLPGIFAPADQVAEPLTRMRAAALRDPNVVFTDLTAAHLLWDVPIQGPISASGRLSSNRPRFRFSERAVDPAWVIERGGFRCTNHALTAVDLIPTEGGTYVDRVLRDAFSEGALALEQMWAAFEAHPHRPGNIARTQILSDSRDRPWSEAERRVHRQLREAHIEGWKTNYEVVATSGRRMFIDVALPELEIALEVDGFGAHSAPDVFHTDRARQNDLVVDLWTVLRVTWDMIESESWLHWLETAISAREWPWQPAHKAKHSARVR</sequence>
<accession>A0ABZ3FVK8</accession>
<evidence type="ECO:0000313" key="1">
    <source>
        <dbReference type="EMBL" id="XAN08837.1"/>
    </source>
</evidence>
<dbReference type="EMBL" id="CP154795">
    <property type="protein sequence ID" value="XAN08837.1"/>
    <property type="molecule type" value="Genomic_DNA"/>
</dbReference>
<keyword evidence="2" id="KW-1185">Reference proteome</keyword>
<name>A0ABZ3FVK8_9ACTN</name>
<proteinExistence type="predicted"/>
<dbReference type="RefSeq" id="WP_425310267.1">
    <property type="nucleotide sequence ID" value="NZ_CP154795.1"/>
</dbReference>